<sequence length="79" mass="8858">MVVGDLCLIVIKANKGFARFSSFASHSANAVPLRMKRSLQITSFFSVVELITSKIEANRSKTVYFLSLRYERSRVKGGE</sequence>
<gene>
    <name evidence="1" type="ORF">AWN68_08310</name>
</gene>
<keyword evidence="2" id="KW-1185">Reference proteome</keyword>
<dbReference type="Proteomes" id="UP000075615">
    <property type="component" value="Unassembled WGS sequence"/>
</dbReference>
<dbReference type="AlphaFoldDB" id="A0A150X1U4"/>
<evidence type="ECO:0000313" key="2">
    <source>
        <dbReference type="Proteomes" id="UP000075615"/>
    </source>
</evidence>
<reference evidence="1 2" key="1">
    <citation type="submission" date="2016-01" db="EMBL/GenBank/DDBJ databases">
        <title>Genome sequencing of Roseivirga echinicomitans KMM 6058.</title>
        <authorList>
            <person name="Selvaratnam C."/>
            <person name="Thevarajoo S."/>
            <person name="Goh K.M."/>
            <person name="Ee R."/>
            <person name="Chan K.-G."/>
            <person name="Chong C.S."/>
        </authorList>
    </citation>
    <scope>NUCLEOTIDE SEQUENCE [LARGE SCALE GENOMIC DNA]</scope>
    <source>
        <strain evidence="1 2">KMM 6058</strain>
    </source>
</reference>
<accession>A0A150X1U4</accession>
<dbReference type="EMBL" id="LRDB01000050">
    <property type="protein sequence ID" value="KYG72700.1"/>
    <property type="molecule type" value="Genomic_DNA"/>
</dbReference>
<proteinExistence type="predicted"/>
<comment type="caution">
    <text evidence="1">The sequence shown here is derived from an EMBL/GenBank/DDBJ whole genome shotgun (WGS) entry which is preliminary data.</text>
</comment>
<evidence type="ECO:0000313" key="1">
    <source>
        <dbReference type="EMBL" id="KYG72700.1"/>
    </source>
</evidence>
<organism evidence="1 2">
    <name type="scientific">Roseivirga echinicomitans</name>
    <dbReference type="NCBI Taxonomy" id="296218"/>
    <lineage>
        <taxon>Bacteria</taxon>
        <taxon>Pseudomonadati</taxon>
        <taxon>Bacteroidota</taxon>
        <taxon>Cytophagia</taxon>
        <taxon>Cytophagales</taxon>
        <taxon>Roseivirgaceae</taxon>
        <taxon>Roseivirga</taxon>
    </lineage>
</organism>
<name>A0A150X1U4_9BACT</name>
<protein>
    <submittedName>
        <fullName evidence="1">Uncharacterized protein</fullName>
    </submittedName>
</protein>